<dbReference type="InterPro" id="IPR017871">
    <property type="entry name" value="ABC_transporter-like_CS"/>
</dbReference>
<evidence type="ECO:0000259" key="4">
    <source>
        <dbReference type="PROSITE" id="PS50893"/>
    </source>
</evidence>
<comment type="caution">
    <text evidence="5">The sequence shown here is derived from an EMBL/GenBank/DDBJ whole genome shotgun (WGS) entry which is preliminary data.</text>
</comment>
<evidence type="ECO:0000313" key="5">
    <source>
        <dbReference type="EMBL" id="MBN8207068.1"/>
    </source>
</evidence>
<organism evidence="5 6">
    <name type="scientific">Microbacterium esteraromaticum</name>
    <dbReference type="NCBI Taxonomy" id="57043"/>
    <lineage>
        <taxon>Bacteria</taxon>
        <taxon>Bacillati</taxon>
        <taxon>Actinomycetota</taxon>
        <taxon>Actinomycetes</taxon>
        <taxon>Micrococcales</taxon>
        <taxon>Microbacteriaceae</taxon>
        <taxon>Microbacterium</taxon>
    </lineage>
</organism>
<dbReference type="EMBL" id="JAEMWU010000004">
    <property type="protein sequence ID" value="MBN8207068.1"/>
    <property type="molecule type" value="Genomic_DNA"/>
</dbReference>
<dbReference type="AlphaFoldDB" id="A0A939IWU0"/>
<gene>
    <name evidence="5" type="ORF">JF543_14025</name>
</gene>
<dbReference type="Gene3D" id="3.40.50.300">
    <property type="entry name" value="P-loop containing nucleotide triphosphate hydrolases"/>
    <property type="match status" value="1"/>
</dbReference>
<accession>A0A939IWU0</accession>
<keyword evidence="3 5" id="KW-0067">ATP-binding</keyword>
<protein>
    <submittedName>
        <fullName evidence="5">ATP-binding cassette domain-containing protein</fullName>
    </submittedName>
</protein>
<evidence type="ECO:0000256" key="2">
    <source>
        <dbReference type="ARBA" id="ARBA00022741"/>
    </source>
</evidence>
<proteinExistence type="predicted"/>
<dbReference type="RefSeq" id="WP_206824894.1">
    <property type="nucleotide sequence ID" value="NZ_JAEMWU010000004.1"/>
</dbReference>
<keyword evidence="1" id="KW-0813">Transport</keyword>
<name>A0A939IWU0_9MICO</name>
<keyword evidence="2" id="KW-0547">Nucleotide-binding</keyword>
<dbReference type="Pfam" id="PF00005">
    <property type="entry name" value="ABC_tran"/>
    <property type="match status" value="1"/>
</dbReference>
<sequence>MTGDAAVTGSRGALDAHIVVAHADVDARLTVAPGGVLAVMGPSGAGKTTLLEAIAGLTRLDAGQVSIDGVRLADRRRHTAPSRRAIGLLGQDALLFPHMTAVENIAFAARSTGASRAGSVTVAEEWMPRIGLPEHGGHRPEHLSGGQRQRVALARALAARPRLLLLDEPFSSLDVQAAAELRGVVRDQLRGTTTIVVSHTLADAQALADELLILENGRITQRGPLDEVLGSPASAFAEAVAETAAH</sequence>
<dbReference type="PANTHER" id="PTHR42781">
    <property type="entry name" value="SPERMIDINE/PUTRESCINE IMPORT ATP-BINDING PROTEIN POTA"/>
    <property type="match status" value="1"/>
</dbReference>
<dbReference type="InterPro" id="IPR003593">
    <property type="entry name" value="AAA+_ATPase"/>
</dbReference>
<feature type="domain" description="ABC transporter" evidence="4">
    <location>
        <begin position="8"/>
        <end position="241"/>
    </location>
</feature>
<dbReference type="SUPFAM" id="SSF52540">
    <property type="entry name" value="P-loop containing nucleoside triphosphate hydrolases"/>
    <property type="match status" value="1"/>
</dbReference>
<evidence type="ECO:0000313" key="6">
    <source>
        <dbReference type="Proteomes" id="UP000664385"/>
    </source>
</evidence>
<evidence type="ECO:0000256" key="3">
    <source>
        <dbReference type="ARBA" id="ARBA00022840"/>
    </source>
</evidence>
<dbReference type="InterPro" id="IPR050093">
    <property type="entry name" value="ABC_SmlMolc_Importer"/>
</dbReference>
<dbReference type="InterPro" id="IPR027417">
    <property type="entry name" value="P-loop_NTPase"/>
</dbReference>
<dbReference type="PROSITE" id="PS00211">
    <property type="entry name" value="ABC_TRANSPORTER_1"/>
    <property type="match status" value="1"/>
</dbReference>
<dbReference type="GO" id="GO:0016887">
    <property type="term" value="F:ATP hydrolysis activity"/>
    <property type="evidence" value="ECO:0007669"/>
    <property type="project" value="InterPro"/>
</dbReference>
<dbReference type="Proteomes" id="UP000664385">
    <property type="component" value="Unassembled WGS sequence"/>
</dbReference>
<reference evidence="5" key="1">
    <citation type="submission" date="2020-12" db="EMBL/GenBank/DDBJ databases">
        <title>PHA producing bacteria isolated from mangrove.</title>
        <authorList>
            <person name="Zheng W."/>
            <person name="Yu S."/>
            <person name="Huang Y."/>
        </authorList>
    </citation>
    <scope>NUCLEOTIDE SEQUENCE</scope>
    <source>
        <strain evidence="5">GN8-5</strain>
    </source>
</reference>
<dbReference type="InterPro" id="IPR003439">
    <property type="entry name" value="ABC_transporter-like_ATP-bd"/>
</dbReference>
<dbReference type="SMART" id="SM00382">
    <property type="entry name" value="AAA"/>
    <property type="match status" value="1"/>
</dbReference>
<dbReference type="PROSITE" id="PS50893">
    <property type="entry name" value="ABC_TRANSPORTER_2"/>
    <property type="match status" value="1"/>
</dbReference>
<dbReference type="PANTHER" id="PTHR42781:SF4">
    <property type="entry name" value="SPERMIDINE_PUTRESCINE IMPORT ATP-BINDING PROTEIN POTA"/>
    <property type="match status" value="1"/>
</dbReference>
<evidence type="ECO:0000256" key="1">
    <source>
        <dbReference type="ARBA" id="ARBA00022448"/>
    </source>
</evidence>
<dbReference type="GO" id="GO:0005524">
    <property type="term" value="F:ATP binding"/>
    <property type="evidence" value="ECO:0007669"/>
    <property type="project" value="UniProtKB-KW"/>
</dbReference>